<dbReference type="InterPro" id="IPR001680">
    <property type="entry name" value="WD40_rpt"/>
</dbReference>
<dbReference type="Pfam" id="PF12894">
    <property type="entry name" value="ANAPC4_WD40"/>
    <property type="match status" value="1"/>
</dbReference>
<dbReference type="EMBL" id="HBHY01003747">
    <property type="protein sequence ID" value="CAE0129306.1"/>
    <property type="molecule type" value="Transcribed_RNA"/>
</dbReference>
<organism evidence="6">
    <name type="scientific">Prasinoderma singulare</name>
    <dbReference type="NCBI Taxonomy" id="676789"/>
    <lineage>
        <taxon>Eukaryota</taxon>
        <taxon>Viridiplantae</taxon>
        <taxon>Prasinodermophyta</taxon>
        <taxon>Prasinodermophyceae</taxon>
        <taxon>Prasinodermales</taxon>
        <taxon>Prasinodermaceae</taxon>
        <taxon>Prasinoderma</taxon>
    </lineage>
</organism>
<dbReference type="InterPro" id="IPR015943">
    <property type="entry name" value="WD40/YVTN_repeat-like_dom_sf"/>
</dbReference>
<evidence type="ECO:0000256" key="2">
    <source>
        <dbReference type="ARBA" id="ARBA00022574"/>
    </source>
</evidence>
<name>A0A7S3F663_9VIRI</name>
<keyword evidence="4" id="KW-0539">Nucleus</keyword>
<dbReference type="Pfam" id="PF00400">
    <property type="entry name" value="WD40"/>
    <property type="match status" value="1"/>
</dbReference>
<protein>
    <recommendedName>
        <fullName evidence="5">Anaphase-promoting complex subunit 4-like WD40 domain-containing protein</fullName>
    </recommendedName>
</protein>
<evidence type="ECO:0000259" key="5">
    <source>
        <dbReference type="Pfam" id="PF12894"/>
    </source>
</evidence>
<dbReference type="Gene3D" id="2.130.10.10">
    <property type="entry name" value="YVTN repeat-like/Quinoprotein amine dehydrogenase"/>
    <property type="match status" value="2"/>
</dbReference>
<keyword evidence="2" id="KW-0853">WD repeat</keyword>
<evidence type="ECO:0000256" key="1">
    <source>
        <dbReference type="ARBA" id="ARBA00004123"/>
    </source>
</evidence>
<accession>A0A7S3F663</accession>
<dbReference type="AlphaFoldDB" id="A0A7S3F663"/>
<gene>
    <name evidence="6" type="ORF">PSIN1315_LOCUS2466</name>
</gene>
<dbReference type="InterPro" id="IPR011047">
    <property type="entry name" value="Quinoprotein_ADH-like_sf"/>
</dbReference>
<dbReference type="SUPFAM" id="SSF50998">
    <property type="entry name" value="Quinoprotein alcohol dehydrogenase-like"/>
    <property type="match status" value="1"/>
</dbReference>
<reference evidence="6" key="1">
    <citation type="submission" date="2021-01" db="EMBL/GenBank/DDBJ databases">
        <authorList>
            <person name="Corre E."/>
            <person name="Pelletier E."/>
            <person name="Niang G."/>
            <person name="Scheremetjew M."/>
            <person name="Finn R."/>
            <person name="Kale V."/>
            <person name="Holt S."/>
            <person name="Cochrane G."/>
            <person name="Meng A."/>
            <person name="Brown T."/>
            <person name="Cohen L."/>
        </authorList>
    </citation>
    <scope>NUCLEOTIDE SEQUENCE</scope>
    <source>
        <strain evidence="6">RCC927</strain>
    </source>
</reference>
<dbReference type="InterPro" id="IPR037850">
    <property type="entry name" value="RBBP5/Swd1"/>
</dbReference>
<comment type="subcellular location">
    <subcellularLocation>
        <location evidence="1">Nucleus</location>
    </subcellularLocation>
</comment>
<keyword evidence="3" id="KW-0677">Repeat</keyword>
<evidence type="ECO:0000313" key="6">
    <source>
        <dbReference type="EMBL" id="CAE0129306.1"/>
    </source>
</evidence>
<evidence type="ECO:0000256" key="3">
    <source>
        <dbReference type="ARBA" id="ARBA00022737"/>
    </source>
</evidence>
<dbReference type="InterPro" id="IPR024977">
    <property type="entry name" value="Apc4-like_WD40_dom"/>
</dbReference>
<evidence type="ECO:0000256" key="4">
    <source>
        <dbReference type="ARBA" id="ARBA00023242"/>
    </source>
</evidence>
<dbReference type="PANTHER" id="PTHR44040">
    <property type="entry name" value="RETINOBLASTOMA-BINDING PROTEIN 5"/>
    <property type="match status" value="1"/>
</dbReference>
<dbReference type="GO" id="GO:0048188">
    <property type="term" value="C:Set1C/COMPASS complex"/>
    <property type="evidence" value="ECO:0007669"/>
    <property type="project" value="InterPro"/>
</dbReference>
<dbReference type="SMART" id="SM00320">
    <property type="entry name" value="WD40"/>
    <property type="match status" value="4"/>
</dbReference>
<feature type="domain" description="Anaphase-promoting complex subunit 4-like WD40" evidence="5">
    <location>
        <begin position="91"/>
        <end position="131"/>
    </location>
</feature>
<sequence length="487" mass="52365">MTAPTGHLGVLEGEACGGPAVIDEWLEHVDAHMCVAALNQWGTVLATGCLDGTILLWNMDTRGLARVHEPHNCIPTGCAEARTENIPDVAVDAPAAKVTALGWAHNGHAFATGSADGSFQLRDASTGNLLSYGTGPRTNEEAVTALVERPGEPGTWLISFAKGYPIIWRTDAKCAEITPLLMDMALAKPGEPTAATSTFAAVFSEDGARVYVTAERGMLCALDFVTGRVLARRRLPKFQGVVKGLCVSSDGKGLLVNSTDKILRAVRVEALMACVEPPRHHQATKMEIDATLSRPDAAAADAPPTALAALEETAILAGEDVREYLNAVERLQWRTACFSHNGDYVVAAAAIKAEHHIYIWSAHSQKLLKVLEGPKEGILDLVWHPFRAVAVSVGQTGVAYVWTKNALERWSAFAPDFKELVENEEYVEHENEFDICGEDDVNASDRKAVAMGFVTGEDDDFECGDLELGVWEGEGEAATPLKCLPLL</sequence>
<proteinExistence type="predicted"/>
<dbReference type="PANTHER" id="PTHR44040:SF1">
    <property type="entry name" value="RETINOBLASTOMA-BINDING PROTEIN 5"/>
    <property type="match status" value="1"/>
</dbReference>